<dbReference type="KEGG" id="nwl:NWFMUON74_55090"/>
<dbReference type="Pfam" id="PF01435">
    <property type="entry name" value="Peptidase_M48"/>
    <property type="match status" value="2"/>
</dbReference>
<evidence type="ECO:0000256" key="4">
    <source>
        <dbReference type="ARBA" id="ARBA00022692"/>
    </source>
</evidence>
<organism evidence="14 15">
    <name type="scientific">Nocardia wallacei</name>
    <dbReference type="NCBI Taxonomy" id="480035"/>
    <lineage>
        <taxon>Bacteria</taxon>
        <taxon>Bacillati</taxon>
        <taxon>Actinomycetota</taxon>
        <taxon>Actinomycetes</taxon>
        <taxon>Mycobacteriales</taxon>
        <taxon>Nocardiaceae</taxon>
        <taxon>Nocardia</taxon>
    </lineage>
</organism>
<proteinExistence type="predicted"/>
<keyword evidence="6" id="KW-0378">Hydrolase</keyword>
<dbReference type="InterPro" id="IPR011049">
    <property type="entry name" value="Serralysin-like_metalloprot_C"/>
</dbReference>
<keyword evidence="8 12" id="KW-1133">Transmembrane helix</keyword>
<protein>
    <recommendedName>
        <fullName evidence="13">Peptidase M48 domain-containing protein</fullName>
    </recommendedName>
</protein>
<feature type="region of interest" description="Disordered" evidence="11">
    <location>
        <begin position="383"/>
        <end position="563"/>
    </location>
</feature>
<dbReference type="GO" id="GO:0006508">
    <property type="term" value="P:proteolysis"/>
    <property type="evidence" value="ECO:0007669"/>
    <property type="project" value="UniProtKB-KW"/>
</dbReference>
<feature type="transmembrane region" description="Helical" evidence="12">
    <location>
        <begin position="136"/>
        <end position="157"/>
    </location>
</feature>
<evidence type="ECO:0000256" key="1">
    <source>
        <dbReference type="ARBA" id="ARBA00001947"/>
    </source>
</evidence>
<evidence type="ECO:0000256" key="7">
    <source>
        <dbReference type="ARBA" id="ARBA00022833"/>
    </source>
</evidence>
<feature type="compositionally biased region" description="Low complexity" evidence="11">
    <location>
        <begin position="406"/>
        <end position="421"/>
    </location>
</feature>
<evidence type="ECO:0000256" key="8">
    <source>
        <dbReference type="ARBA" id="ARBA00022989"/>
    </source>
</evidence>
<dbReference type="PANTHER" id="PTHR43221">
    <property type="entry name" value="PROTEASE HTPX"/>
    <property type="match status" value="1"/>
</dbReference>
<feature type="domain" description="Peptidase M48" evidence="13">
    <location>
        <begin position="292"/>
        <end position="373"/>
    </location>
</feature>
<keyword evidence="5" id="KW-0479">Metal-binding</keyword>
<dbReference type="Gene3D" id="3.30.2010.10">
    <property type="entry name" value="Metalloproteases ('zincins'), catalytic domain"/>
    <property type="match status" value="1"/>
</dbReference>
<keyword evidence="2" id="KW-1003">Cell membrane</keyword>
<feature type="region of interest" description="Disordered" evidence="11">
    <location>
        <begin position="99"/>
        <end position="118"/>
    </location>
</feature>
<evidence type="ECO:0000256" key="10">
    <source>
        <dbReference type="ARBA" id="ARBA00023136"/>
    </source>
</evidence>
<keyword evidence="3" id="KW-0645">Protease</keyword>
<name>A0A7G1KR75_9NOCA</name>
<sequence length="563" mass="59375">MTGPVQVVLEVVLQLEAGMVGTQIYAHGSDCVRRSSDGAPGADAVCRERAGPLLPKVQLMQFDDSTSPPTVFPGQQPEAAAGRNPVAALADWDPRLGPPGWAPQTPYSPPPPPVVQHSRGLSPYGMPARHSWEIPLLVIVIVVTTVGYLLSMVLLLVGEINDYMLLLLGAPILLYLGRGLNYATQRLNAVRMSPSQFPEGYRMVVEAAQRFGMATVPDAYVITGNGQINAFASGHGFRRYVVVYSDLFEVGGQARDPDALAFIIGHEVGHIAAGHVSYWRQLGMFLVPFLPILGNSLIRSQEYTADNHGYCNRHVGAPGAMRTLAAGKWLNPLVGFDEMADRAAQEKGFFVWVANAMSSHPVLTWRMWALRDRSRHGKLFWRPSAPFAPPNSARPQGFPPPGGPGYPQSTPPTGTYYSSPGQPLPPTGQNYPGTGHNYPTIGQSHPAVGPSNPAGGQSYPTSGPSNPTAGQSNPAGGQSNPTSGPSNPTAGQSNPAGGQSNPTSGQSNPTGGESSPTTEHSAPTAGESYRPAGPASPSNGPGYPPRDGAATGERPGEQPKDSQ</sequence>
<gene>
    <name evidence="14" type="ORF">NWFMUON74_55090</name>
</gene>
<evidence type="ECO:0000256" key="6">
    <source>
        <dbReference type="ARBA" id="ARBA00022801"/>
    </source>
</evidence>
<dbReference type="PANTHER" id="PTHR43221:SF2">
    <property type="entry name" value="PROTEASE HTPX HOMOLOG"/>
    <property type="match status" value="1"/>
</dbReference>
<dbReference type="Proteomes" id="UP000516173">
    <property type="component" value="Chromosome"/>
</dbReference>
<evidence type="ECO:0000256" key="3">
    <source>
        <dbReference type="ARBA" id="ARBA00022670"/>
    </source>
</evidence>
<comment type="cofactor">
    <cofactor evidence="1">
        <name>Zn(2+)</name>
        <dbReference type="ChEBI" id="CHEBI:29105"/>
    </cofactor>
</comment>
<dbReference type="GO" id="GO:0004222">
    <property type="term" value="F:metalloendopeptidase activity"/>
    <property type="evidence" value="ECO:0007669"/>
    <property type="project" value="InterPro"/>
</dbReference>
<keyword evidence="10 12" id="KW-0472">Membrane</keyword>
<evidence type="ECO:0000256" key="9">
    <source>
        <dbReference type="ARBA" id="ARBA00023049"/>
    </source>
</evidence>
<evidence type="ECO:0000313" key="15">
    <source>
        <dbReference type="Proteomes" id="UP000516173"/>
    </source>
</evidence>
<dbReference type="InterPro" id="IPR050083">
    <property type="entry name" value="HtpX_protease"/>
</dbReference>
<evidence type="ECO:0000259" key="13">
    <source>
        <dbReference type="Pfam" id="PF01435"/>
    </source>
</evidence>
<dbReference type="InterPro" id="IPR001915">
    <property type="entry name" value="Peptidase_M48"/>
</dbReference>
<evidence type="ECO:0000256" key="11">
    <source>
        <dbReference type="SAM" id="MobiDB-lite"/>
    </source>
</evidence>
<feature type="domain" description="Peptidase M48" evidence="13">
    <location>
        <begin position="201"/>
        <end position="277"/>
    </location>
</feature>
<feature type="compositionally biased region" description="Polar residues" evidence="11">
    <location>
        <begin position="454"/>
        <end position="521"/>
    </location>
</feature>
<dbReference type="GO" id="GO:0046872">
    <property type="term" value="F:metal ion binding"/>
    <property type="evidence" value="ECO:0007669"/>
    <property type="project" value="UniProtKB-KW"/>
</dbReference>
<feature type="transmembrane region" description="Helical" evidence="12">
    <location>
        <begin position="163"/>
        <end position="183"/>
    </location>
</feature>
<keyword evidence="9" id="KW-0482">Metalloprotease</keyword>
<dbReference type="Gene3D" id="2.150.10.10">
    <property type="entry name" value="Serralysin-like metalloprotease, C-terminal"/>
    <property type="match status" value="1"/>
</dbReference>
<feature type="compositionally biased region" description="Pro residues" evidence="11">
    <location>
        <begin position="99"/>
        <end position="114"/>
    </location>
</feature>
<dbReference type="CDD" id="cd07325">
    <property type="entry name" value="M48_Ste24p_like"/>
    <property type="match status" value="1"/>
</dbReference>
<accession>A0A7G1KR75</accession>
<keyword evidence="4 12" id="KW-0812">Transmembrane</keyword>
<dbReference type="AlphaFoldDB" id="A0A7G1KR75"/>
<evidence type="ECO:0000256" key="2">
    <source>
        <dbReference type="ARBA" id="ARBA00022475"/>
    </source>
</evidence>
<dbReference type="EMBL" id="AP023396">
    <property type="protein sequence ID" value="BCK57737.1"/>
    <property type="molecule type" value="Genomic_DNA"/>
</dbReference>
<keyword evidence="7" id="KW-0862">Zinc</keyword>
<keyword evidence="15" id="KW-1185">Reference proteome</keyword>
<feature type="compositionally biased region" description="Low complexity" evidence="11">
    <location>
        <begin position="531"/>
        <end position="541"/>
    </location>
</feature>
<evidence type="ECO:0000313" key="14">
    <source>
        <dbReference type="EMBL" id="BCK57737.1"/>
    </source>
</evidence>
<reference evidence="14 15" key="1">
    <citation type="submission" date="2020-08" db="EMBL/GenBank/DDBJ databases">
        <title>Genome Sequencing of Nocardia wallacei strain FMUON74 and assembly.</title>
        <authorList>
            <person name="Toyokawa M."/>
            <person name="Uesaka K."/>
        </authorList>
    </citation>
    <scope>NUCLEOTIDE SEQUENCE [LARGE SCALE GENOMIC DNA]</scope>
    <source>
        <strain evidence="14 15">FMUON74</strain>
    </source>
</reference>
<evidence type="ECO:0000256" key="12">
    <source>
        <dbReference type="SAM" id="Phobius"/>
    </source>
</evidence>
<feature type="compositionally biased region" description="Basic and acidic residues" evidence="11">
    <location>
        <begin position="554"/>
        <end position="563"/>
    </location>
</feature>
<evidence type="ECO:0000256" key="5">
    <source>
        <dbReference type="ARBA" id="ARBA00022723"/>
    </source>
</evidence>